<dbReference type="KEGG" id="mpp:MICPUCDRAFT_60212"/>
<gene>
    <name evidence="1" type="ORF">MICPUCDRAFT_60212</name>
</gene>
<dbReference type="OrthoDB" id="2101583at2759"/>
<dbReference type="OMA" id="EYGRAVW"/>
<evidence type="ECO:0000313" key="2">
    <source>
        <dbReference type="Proteomes" id="UP000001876"/>
    </source>
</evidence>
<protein>
    <submittedName>
        <fullName evidence="1">Predicted protein</fullName>
    </submittedName>
</protein>
<dbReference type="PANTHER" id="PTHR34966">
    <property type="entry name" value="OSJNBA0043L24.15 PROTEIN"/>
    <property type="match status" value="1"/>
</dbReference>
<evidence type="ECO:0000313" key="1">
    <source>
        <dbReference type="EMBL" id="EEH55190.1"/>
    </source>
</evidence>
<organism evidence="2">
    <name type="scientific">Micromonas pusilla (strain CCMP1545)</name>
    <name type="common">Picoplanktonic green alga</name>
    <dbReference type="NCBI Taxonomy" id="564608"/>
    <lineage>
        <taxon>Eukaryota</taxon>
        <taxon>Viridiplantae</taxon>
        <taxon>Chlorophyta</taxon>
        <taxon>Mamiellophyceae</taxon>
        <taxon>Mamiellales</taxon>
        <taxon>Mamiellaceae</taxon>
        <taxon>Micromonas</taxon>
    </lineage>
</organism>
<dbReference type="EMBL" id="GG663742">
    <property type="protein sequence ID" value="EEH55190.1"/>
    <property type="molecule type" value="Genomic_DNA"/>
</dbReference>
<dbReference type="PANTHER" id="PTHR34966:SF1">
    <property type="entry name" value="OS04G0508100 PROTEIN"/>
    <property type="match status" value="1"/>
</dbReference>
<proteinExistence type="predicted"/>
<dbReference type="RefSeq" id="XP_003060421.1">
    <property type="nucleotide sequence ID" value="XM_003060375.1"/>
</dbReference>
<name>C1MXM2_MICPC</name>
<dbReference type="eggNOG" id="ENOG502QT29">
    <property type="taxonomic scope" value="Eukaryota"/>
</dbReference>
<keyword evidence="2" id="KW-1185">Reference proteome</keyword>
<dbReference type="AlphaFoldDB" id="C1MXM2"/>
<accession>C1MXM2</accession>
<reference evidence="1 2" key="1">
    <citation type="journal article" date="2009" name="Science">
        <title>Green evolution and dynamic adaptations revealed by genomes of the marine picoeukaryotes Micromonas.</title>
        <authorList>
            <person name="Worden A.Z."/>
            <person name="Lee J.H."/>
            <person name="Mock T."/>
            <person name="Rouze P."/>
            <person name="Simmons M.P."/>
            <person name="Aerts A.L."/>
            <person name="Allen A.E."/>
            <person name="Cuvelier M.L."/>
            <person name="Derelle E."/>
            <person name="Everett M.V."/>
            <person name="Foulon E."/>
            <person name="Grimwood J."/>
            <person name="Gundlach H."/>
            <person name="Henrissat B."/>
            <person name="Napoli C."/>
            <person name="McDonald S.M."/>
            <person name="Parker M.S."/>
            <person name="Rombauts S."/>
            <person name="Salamov A."/>
            <person name="Von Dassow P."/>
            <person name="Badger J.H."/>
            <person name="Coutinho P.M."/>
            <person name="Demir E."/>
            <person name="Dubchak I."/>
            <person name="Gentemann C."/>
            <person name="Eikrem W."/>
            <person name="Gready J.E."/>
            <person name="John U."/>
            <person name="Lanier W."/>
            <person name="Lindquist E.A."/>
            <person name="Lucas S."/>
            <person name="Mayer K.F."/>
            <person name="Moreau H."/>
            <person name="Not F."/>
            <person name="Otillar R."/>
            <person name="Panaud O."/>
            <person name="Pangilinan J."/>
            <person name="Paulsen I."/>
            <person name="Piegu B."/>
            <person name="Poliakov A."/>
            <person name="Robbens S."/>
            <person name="Schmutz J."/>
            <person name="Toulza E."/>
            <person name="Wyss T."/>
            <person name="Zelensky A."/>
            <person name="Zhou K."/>
            <person name="Armbrust E.V."/>
            <person name="Bhattacharya D."/>
            <person name="Goodenough U.W."/>
            <person name="Van de Peer Y."/>
            <person name="Grigoriev I.V."/>
        </authorList>
    </citation>
    <scope>NUCLEOTIDE SEQUENCE [LARGE SCALE GENOMIC DNA]</scope>
    <source>
        <strain evidence="1 2">CCMP1545</strain>
    </source>
</reference>
<dbReference type="Proteomes" id="UP000001876">
    <property type="component" value="Unassembled WGS sequence"/>
</dbReference>
<sequence>MSFFSRVFSYVFNELLVEGLANSKTFQRFAVRTDAALKEAKTSGKLKDLSEATSNPGEAAKRVSEYMRTLMEDGKEVIEEVAKKNK</sequence>
<dbReference type="GeneID" id="9686154"/>